<keyword evidence="1" id="KW-0812">Transmembrane</keyword>
<name>A0A8S8XI88_9PROT</name>
<dbReference type="AlphaFoldDB" id="A0A8S8XI88"/>
<evidence type="ECO:0000256" key="1">
    <source>
        <dbReference type="SAM" id="Phobius"/>
    </source>
</evidence>
<sequence length="104" mass="12331">MKFPSAEEAERWIVEHEKKLPHRLRRILDWLRAPRRRWLRIPVAVLLMLGGVFSFLPILGIWMLPVGALLLSQDIPWFKRATAAAMIPIQAAWNRWRARRVRKS</sequence>
<accession>A0A8S8XI88</accession>
<evidence type="ECO:0000313" key="2">
    <source>
        <dbReference type="EMBL" id="GIL41639.1"/>
    </source>
</evidence>
<dbReference type="EMBL" id="BOPV01000001">
    <property type="protein sequence ID" value="GIL41639.1"/>
    <property type="molecule type" value="Genomic_DNA"/>
</dbReference>
<keyword evidence="1" id="KW-0472">Membrane</keyword>
<dbReference type="RefSeq" id="WP_420245209.1">
    <property type="nucleotide sequence ID" value="NZ_BOPV01000001.1"/>
</dbReference>
<keyword evidence="3" id="KW-1185">Reference proteome</keyword>
<gene>
    <name evidence="2" type="ORF">TMPK1_38760</name>
</gene>
<dbReference type="Proteomes" id="UP000681075">
    <property type="component" value="Unassembled WGS sequence"/>
</dbReference>
<keyword evidence="1" id="KW-1133">Transmembrane helix</keyword>
<protein>
    <recommendedName>
        <fullName evidence="4">Tryptophan synthase subunit beta</fullName>
    </recommendedName>
</protein>
<comment type="caution">
    <text evidence="2">The sequence shown here is derived from an EMBL/GenBank/DDBJ whole genome shotgun (WGS) entry which is preliminary data.</text>
</comment>
<evidence type="ECO:0008006" key="4">
    <source>
        <dbReference type="Google" id="ProtNLM"/>
    </source>
</evidence>
<organism evidence="2 3">
    <name type="scientific">Roseiterribacter gracilis</name>
    <dbReference type="NCBI Taxonomy" id="2812848"/>
    <lineage>
        <taxon>Bacteria</taxon>
        <taxon>Pseudomonadati</taxon>
        <taxon>Pseudomonadota</taxon>
        <taxon>Alphaproteobacteria</taxon>
        <taxon>Rhodospirillales</taxon>
        <taxon>Roseiterribacteraceae</taxon>
        <taxon>Roseiterribacter</taxon>
    </lineage>
</organism>
<proteinExistence type="predicted"/>
<evidence type="ECO:0000313" key="3">
    <source>
        <dbReference type="Proteomes" id="UP000681075"/>
    </source>
</evidence>
<reference evidence="2" key="1">
    <citation type="submission" date="2021-02" db="EMBL/GenBank/DDBJ databases">
        <title>Genome sequence of Rhodospirillales sp. strain TMPK1 isolated from soil.</title>
        <authorList>
            <person name="Nakai R."/>
            <person name="Kusada H."/>
            <person name="Tamaki H."/>
        </authorList>
    </citation>
    <scope>NUCLEOTIDE SEQUENCE</scope>
    <source>
        <strain evidence="2">TMPK1</strain>
    </source>
</reference>
<feature type="transmembrane region" description="Helical" evidence="1">
    <location>
        <begin position="41"/>
        <end position="65"/>
    </location>
</feature>